<dbReference type="PROSITE" id="PS50878">
    <property type="entry name" value="RT_POL"/>
    <property type="match status" value="1"/>
</dbReference>
<proteinExistence type="predicted"/>
<sequence length="1086" mass="126203">MTSNVDIHKYEVQRKKLLLHIIKSKKRLLFLKQCKSLDYIPMGLRIKQHYHFPGSNNLYKGFNRDVLESTITSTIENVESLRSELAKITSELEKMGPLPPSSFKATRQLATTISRRHSKKINRFFYSSPSPESPENQYCMTSIELPNQMTPKQLCNKREDTLLRRVRVQASIRFLEDCISRQFIPNSIRIRRSHRLMISNQLYDKFNRTLCLAIIDAKKKYANRMNDFLQNIDKTLNDEGNLLRPWCTDNCNGVKYLKDKLDAKYKQKLSKLPTHNTSSVDAEKSNTTEYNSIKQSNSSTTDGIVQQDTSVNNNSLTGANLPPTTTNDDESSSSNGSTLPPLVYNFSSRKLEKSEISLLLKGLGFSPIEPSNHFQVACSVRDFTRSVRLAIIHEYSEKPKPKFFVKSQFIPTVCKDDKVEAYLNELEKKSDESIPKQFTQHNLTWAEKQSLKSLRCDSSIVMKSADKSQAFVIMDKGYYSAKVKAMLSDGNYYIPYGKNKYHYRETVKKVIILAKRFNLDDNIKRYICDYDIQTPLFYALPKLHKSKRIDNLLKEQNSSSRVLEMNDDPPDDLPFRPIVASTNGPTQQLSRLLDGLLRPYLCKVQSYIESYEDFLDKISSHRKVTSNTLLCTFDIKDLYTNIDHALTVKAIRYWIKSDPALLETAAKNVYMSIVECKKFIIEALEIILDNNIFMFDGTYYKQIKGIAMGSSIAPTIANLTIGYLEINLYEKVKERMGEDIHLYIKEHWYRYIDDCQLLWPFGNENLAVFTNILNELNEAIKFVREENTQKLPFLNIMLYIENNQLEFDIYYKPTHTFAYINFRSAHPRHVKRMLPYTLASMIKKIVTNDERYRRPHPRHVKRMLPYTLASMIKKIVTNDETYRRRIADMHNHLISRGYPSRLIDDAINKMKNENSKEAPTSPSIRFLNFRVVYNPNNPDLYSDVSTQLPIALGERASKFRIRKVNKQSASLKRILTSNKFYHEPQPPSNGPKACQQRGCKMCERIIDTPIDENIRWNATLDCHSRFVVYEKSCKHCKKHSINHIDSLFKDKTPCDCGNANTQIFPFHKMNTNNPVDREVWFNMFRS</sequence>
<evidence type="ECO:0000313" key="4">
    <source>
        <dbReference type="Proteomes" id="UP000681967"/>
    </source>
</evidence>
<dbReference type="Pfam" id="PF26215">
    <property type="entry name" value="HTH_animal"/>
    <property type="match status" value="1"/>
</dbReference>
<protein>
    <recommendedName>
        <fullName evidence="2">Reverse transcriptase domain-containing protein</fullName>
    </recommendedName>
</protein>
<dbReference type="PANTHER" id="PTHR21301:SF10">
    <property type="entry name" value="REVERSE TRANSCRIPTASE DOMAIN-CONTAINING PROTEIN"/>
    <property type="match status" value="1"/>
</dbReference>
<evidence type="ECO:0000313" key="3">
    <source>
        <dbReference type="EMBL" id="CAF4288463.1"/>
    </source>
</evidence>
<accession>A0A8S2TI09</accession>
<dbReference type="AlphaFoldDB" id="A0A8S2TI09"/>
<evidence type="ECO:0000259" key="2">
    <source>
        <dbReference type="PROSITE" id="PS50878"/>
    </source>
</evidence>
<comment type="caution">
    <text evidence="3">The sequence shown here is derived from an EMBL/GenBank/DDBJ whole genome shotgun (WGS) entry which is preliminary data.</text>
</comment>
<feature type="non-terminal residue" evidence="3">
    <location>
        <position position="1"/>
    </location>
</feature>
<dbReference type="InterPro" id="IPR058912">
    <property type="entry name" value="HTH_animal"/>
</dbReference>
<evidence type="ECO:0000256" key="1">
    <source>
        <dbReference type="SAM" id="MobiDB-lite"/>
    </source>
</evidence>
<feature type="domain" description="Reverse transcriptase" evidence="2">
    <location>
        <begin position="546"/>
        <end position="822"/>
    </location>
</feature>
<name>A0A8S2TI09_9BILA</name>
<dbReference type="Proteomes" id="UP000681967">
    <property type="component" value="Unassembled WGS sequence"/>
</dbReference>
<dbReference type="EMBL" id="CAJOBH010033166">
    <property type="protein sequence ID" value="CAF4288463.1"/>
    <property type="molecule type" value="Genomic_DNA"/>
</dbReference>
<organism evidence="3 4">
    <name type="scientific">Rotaria magnacalcarata</name>
    <dbReference type="NCBI Taxonomy" id="392030"/>
    <lineage>
        <taxon>Eukaryota</taxon>
        <taxon>Metazoa</taxon>
        <taxon>Spiralia</taxon>
        <taxon>Gnathifera</taxon>
        <taxon>Rotifera</taxon>
        <taxon>Eurotatoria</taxon>
        <taxon>Bdelloidea</taxon>
        <taxon>Philodinida</taxon>
        <taxon>Philodinidae</taxon>
        <taxon>Rotaria</taxon>
    </lineage>
</organism>
<feature type="compositionally biased region" description="Polar residues" evidence="1">
    <location>
        <begin position="287"/>
        <end position="318"/>
    </location>
</feature>
<gene>
    <name evidence="3" type="ORF">BYL167_LOCUS26991</name>
</gene>
<feature type="region of interest" description="Disordered" evidence="1">
    <location>
        <begin position="272"/>
        <end position="339"/>
    </location>
</feature>
<dbReference type="PANTHER" id="PTHR21301">
    <property type="entry name" value="REVERSE TRANSCRIPTASE"/>
    <property type="match status" value="1"/>
</dbReference>
<dbReference type="InterPro" id="IPR000477">
    <property type="entry name" value="RT_dom"/>
</dbReference>
<dbReference type="Pfam" id="PF00078">
    <property type="entry name" value="RVT_1"/>
    <property type="match status" value="1"/>
</dbReference>
<reference evidence="3" key="1">
    <citation type="submission" date="2021-02" db="EMBL/GenBank/DDBJ databases">
        <authorList>
            <person name="Nowell W R."/>
        </authorList>
    </citation>
    <scope>NUCLEOTIDE SEQUENCE</scope>
</reference>